<protein>
    <recommendedName>
        <fullName evidence="4">Integral membrane protein</fullName>
    </recommendedName>
</protein>
<sequence>MELLFVALGGAIIGLAVRYLLPHRSEHGVVLIPAIGTAVASVLWVILTWAGMPYDGGWIWWITLIASALVSLAAAFLIGRRRSESDQKMLSRLMKAGVPATR</sequence>
<evidence type="ECO:0000256" key="1">
    <source>
        <dbReference type="SAM" id="Phobius"/>
    </source>
</evidence>
<evidence type="ECO:0000313" key="2">
    <source>
        <dbReference type="EMBL" id="PJJ62279.1"/>
    </source>
</evidence>
<dbReference type="Proteomes" id="UP000230161">
    <property type="component" value="Unassembled WGS sequence"/>
</dbReference>
<dbReference type="RefSeq" id="WP_100344856.1">
    <property type="nucleotide sequence ID" value="NZ_PGFB01000003.1"/>
</dbReference>
<name>A0A2M9BWH4_9MICO</name>
<evidence type="ECO:0000313" key="3">
    <source>
        <dbReference type="Proteomes" id="UP000230161"/>
    </source>
</evidence>
<dbReference type="AlphaFoldDB" id="A0A2M9BWH4"/>
<keyword evidence="1" id="KW-1133">Transmembrane helix</keyword>
<organism evidence="2 3">
    <name type="scientific">Compostimonas suwonensis</name>
    <dbReference type="NCBI Taxonomy" id="1048394"/>
    <lineage>
        <taxon>Bacteria</taxon>
        <taxon>Bacillati</taxon>
        <taxon>Actinomycetota</taxon>
        <taxon>Actinomycetes</taxon>
        <taxon>Micrococcales</taxon>
        <taxon>Microbacteriaceae</taxon>
        <taxon>Compostimonas</taxon>
    </lineage>
</organism>
<feature type="transmembrane region" description="Helical" evidence="1">
    <location>
        <begin position="58"/>
        <end position="79"/>
    </location>
</feature>
<reference evidence="2 3" key="1">
    <citation type="submission" date="2017-11" db="EMBL/GenBank/DDBJ databases">
        <title>Genomic Encyclopedia of Archaeal and Bacterial Type Strains, Phase II (KMG-II): From Individual Species to Whole Genera.</title>
        <authorList>
            <person name="Goeker M."/>
        </authorList>
    </citation>
    <scope>NUCLEOTIDE SEQUENCE [LARGE SCALE GENOMIC DNA]</scope>
    <source>
        <strain evidence="2 3">DSM 25625</strain>
    </source>
</reference>
<feature type="transmembrane region" description="Helical" evidence="1">
    <location>
        <begin position="6"/>
        <end position="21"/>
    </location>
</feature>
<gene>
    <name evidence="2" type="ORF">CLV54_2076</name>
</gene>
<keyword evidence="1" id="KW-0472">Membrane</keyword>
<accession>A0A2M9BWH4</accession>
<comment type="caution">
    <text evidence="2">The sequence shown here is derived from an EMBL/GenBank/DDBJ whole genome shotgun (WGS) entry which is preliminary data.</text>
</comment>
<dbReference type="EMBL" id="PGFB01000003">
    <property type="protein sequence ID" value="PJJ62279.1"/>
    <property type="molecule type" value="Genomic_DNA"/>
</dbReference>
<feature type="transmembrane region" description="Helical" evidence="1">
    <location>
        <begin position="28"/>
        <end position="52"/>
    </location>
</feature>
<evidence type="ECO:0008006" key="4">
    <source>
        <dbReference type="Google" id="ProtNLM"/>
    </source>
</evidence>
<keyword evidence="1" id="KW-0812">Transmembrane</keyword>
<dbReference type="OrthoDB" id="5121696at2"/>
<keyword evidence="3" id="KW-1185">Reference proteome</keyword>
<proteinExistence type="predicted"/>